<feature type="non-terminal residue" evidence="2">
    <location>
        <position position="1"/>
    </location>
</feature>
<name>A0A382YWK2_9ZZZZ</name>
<dbReference type="InterPro" id="IPR051030">
    <property type="entry name" value="Vitamin_B12-ABC_binding"/>
</dbReference>
<reference evidence="2" key="1">
    <citation type="submission" date="2018-05" db="EMBL/GenBank/DDBJ databases">
        <authorList>
            <person name="Lanie J.A."/>
            <person name="Ng W.-L."/>
            <person name="Kazmierczak K.M."/>
            <person name="Andrzejewski T.M."/>
            <person name="Davidsen T.M."/>
            <person name="Wayne K.J."/>
            <person name="Tettelin H."/>
            <person name="Glass J.I."/>
            <person name="Rusch D."/>
            <person name="Podicherti R."/>
            <person name="Tsui H.-C.T."/>
            <person name="Winkler M.E."/>
        </authorList>
    </citation>
    <scope>NUCLEOTIDE SEQUENCE</scope>
</reference>
<gene>
    <name evidence="2" type="ORF">METZ01_LOCUS440069</name>
</gene>
<protein>
    <recommendedName>
        <fullName evidence="1">Fe/B12 periplasmic-binding domain-containing protein</fullName>
    </recommendedName>
</protein>
<dbReference type="EMBL" id="UINC01178841">
    <property type="protein sequence ID" value="SVD87215.1"/>
    <property type="molecule type" value="Genomic_DNA"/>
</dbReference>
<dbReference type="PROSITE" id="PS50983">
    <property type="entry name" value="FE_B12_PBP"/>
    <property type="match status" value="1"/>
</dbReference>
<evidence type="ECO:0000313" key="2">
    <source>
        <dbReference type="EMBL" id="SVD87215.1"/>
    </source>
</evidence>
<organism evidence="2">
    <name type="scientific">marine metagenome</name>
    <dbReference type="NCBI Taxonomy" id="408172"/>
    <lineage>
        <taxon>unclassified sequences</taxon>
        <taxon>metagenomes</taxon>
        <taxon>ecological metagenomes</taxon>
    </lineage>
</organism>
<dbReference type="InterPro" id="IPR002491">
    <property type="entry name" value="ABC_transptr_periplasmic_BD"/>
</dbReference>
<dbReference type="PANTHER" id="PTHR42860">
    <property type="entry name" value="VITAMIN B12-BINDING PROTEIN"/>
    <property type="match status" value="1"/>
</dbReference>
<dbReference type="SUPFAM" id="SSF53807">
    <property type="entry name" value="Helical backbone' metal receptor"/>
    <property type="match status" value="1"/>
</dbReference>
<dbReference type="Gene3D" id="3.40.50.1980">
    <property type="entry name" value="Nitrogenase molybdenum iron protein domain"/>
    <property type="match status" value="1"/>
</dbReference>
<evidence type="ECO:0000259" key="1">
    <source>
        <dbReference type="PROSITE" id="PS50983"/>
    </source>
</evidence>
<feature type="domain" description="Fe/B12 periplasmic-binding" evidence="1">
    <location>
        <begin position="1"/>
        <end position="79"/>
    </location>
</feature>
<dbReference type="AlphaFoldDB" id="A0A382YWK2"/>
<accession>A0A382YWK2</accession>
<sequence length="106" mass="12164">WPRIVKSRPDKLILMACGFTMTRARRELPVLTCRPEWAQLPAVQAGEVYLTDGPSYFNGGGLRLVDGVEILSEMIHPEIFPRKQRRGYAKIGETDGQKIVERRRRI</sequence>
<proteinExistence type="predicted"/>
<dbReference type="PANTHER" id="PTHR42860:SF1">
    <property type="entry name" value="VITAMIN B12-BINDING PROTEIN"/>
    <property type="match status" value="1"/>
</dbReference>